<feature type="compositionally biased region" description="Polar residues" evidence="1">
    <location>
        <begin position="1"/>
        <end position="10"/>
    </location>
</feature>
<evidence type="ECO:0000313" key="2">
    <source>
        <dbReference type="EMBL" id="MCD7471463.1"/>
    </source>
</evidence>
<name>A0ABS8TKI7_DATST</name>
<evidence type="ECO:0000313" key="3">
    <source>
        <dbReference type="Proteomes" id="UP000823775"/>
    </source>
</evidence>
<feature type="region of interest" description="Disordered" evidence="1">
    <location>
        <begin position="1"/>
        <end position="31"/>
    </location>
</feature>
<evidence type="ECO:0000256" key="1">
    <source>
        <dbReference type="SAM" id="MobiDB-lite"/>
    </source>
</evidence>
<accession>A0ABS8TKI7</accession>
<organism evidence="2 3">
    <name type="scientific">Datura stramonium</name>
    <name type="common">Jimsonweed</name>
    <name type="synonym">Common thornapple</name>
    <dbReference type="NCBI Taxonomy" id="4076"/>
    <lineage>
        <taxon>Eukaryota</taxon>
        <taxon>Viridiplantae</taxon>
        <taxon>Streptophyta</taxon>
        <taxon>Embryophyta</taxon>
        <taxon>Tracheophyta</taxon>
        <taxon>Spermatophyta</taxon>
        <taxon>Magnoliopsida</taxon>
        <taxon>eudicotyledons</taxon>
        <taxon>Gunneridae</taxon>
        <taxon>Pentapetalae</taxon>
        <taxon>asterids</taxon>
        <taxon>lamiids</taxon>
        <taxon>Solanales</taxon>
        <taxon>Solanaceae</taxon>
        <taxon>Solanoideae</taxon>
        <taxon>Datureae</taxon>
        <taxon>Datura</taxon>
    </lineage>
</organism>
<dbReference type="Proteomes" id="UP000823775">
    <property type="component" value="Unassembled WGS sequence"/>
</dbReference>
<dbReference type="EMBL" id="JACEIK010001686">
    <property type="protein sequence ID" value="MCD7471463.1"/>
    <property type="molecule type" value="Genomic_DNA"/>
</dbReference>
<reference evidence="2 3" key="1">
    <citation type="journal article" date="2021" name="BMC Genomics">
        <title>Datura genome reveals duplications of psychoactive alkaloid biosynthetic genes and high mutation rate following tissue culture.</title>
        <authorList>
            <person name="Rajewski A."/>
            <person name="Carter-House D."/>
            <person name="Stajich J."/>
            <person name="Litt A."/>
        </authorList>
    </citation>
    <scope>NUCLEOTIDE SEQUENCE [LARGE SCALE GENOMIC DNA]</scope>
    <source>
        <strain evidence="2">AR-01</strain>
    </source>
</reference>
<keyword evidence="3" id="KW-1185">Reference proteome</keyword>
<feature type="compositionally biased region" description="Basic and acidic residues" evidence="1">
    <location>
        <begin position="18"/>
        <end position="31"/>
    </location>
</feature>
<gene>
    <name evidence="2" type="ORF">HAX54_011916</name>
</gene>
<proteinExistence type="predicted"/>
<comment type="caution">
    <text evidence="2">The sequence shown here is derived from an EMBL/GenBank/DDBJ whole genome shotgun (WGS) entry which is preliminary data.</text>
</comment>
<protein>
    <submittedName>
        <fullName evidence="2">Uncharacterized protein</fullName>
    </submittedName>
</protein>
<sequence>MSSSSLNSGPFTPVSDGAMKKREERKAHPDQAIDEIIPSMYFFDNDFKIHPCGDCGWNPNKYRVEAPLNLSILLHRDLTTPLFKPIHSTWAP</sequence>